<evidence type="ECO:0000313" key="5">
    <source>
        <dbReference type="Proteomes" id="UP000604737"/>
    </source>
</evidence>
<reference evidence="5" key="1">
    <citation type="journal article" date="2019" name="Int. J. Syst. Evol. Microbiol.">
        <title>The Global Catalogue of Microorganisms (GCM) 10K type strain sequencing project: providing services to taxonomists for standard genome sequencing and annotation.</title>
        <authorList>
            <consortium name="The Broad Institute Genomics Platform"/>
            <consortium name="The Broad Institute Genome Sequencing Center for Infectious Disease"/>
            <person name="Wu L."/>
            <person name="Ma J."/>
        </authorList>
    </citation>
    <scope>NUCLEOTIDE SEQUENCE [LARGE SCALE GENOMIC DNA]</scope>
    <source>
        <strain evidence="5">KCTC 23701</strain>
    </source>
</reference>
<sequence length="227" mass="24757">MKKSIIRSSLMVGTLAMAMMAGAQARSMLDGDYRVERLVYDGTVQRFGDDTKPSVQIDGARISGFAGCNRFMGQIEYGNKPLKVGPLASTLMACIQNETATYEHAMHQVLNGAKSFSLANGKLVFSNDAGNLISLVRAEAAAPAGVERVLEISPERKTCSGVGRMECLQVREPGAADWQLMYFGIEGFEPQPGVGYVVKVREERVENPPADAPNRKLILIETLETRR</sequence>
<evidence type="ECO:0000313" key="4">
    <source>
        <dbReference type="EMBL" id="GHD61039.1"/>
    </source>
</evidence>
<protein>
    <recommendedName>
        <fullName evidence="6">DUF4377 domain-containing protein</fullName>
    </recommendedName>
</protein>
<evidence type="ECO:0000256" key="1">
    <source>
        <dbReference type="SAM" id="SignalP"/>
    </source>
</evidence>
<gene>
    <name evidence="4" type="ORF">GCM10007350_15090</name>
</gene>
<feature type="domain" description="DUF4377" evidence="3">
    <location>
        <begin position="152"/>
        <end position="224"/>
    </location>
</feature>
<dbReference type="Proteomes" id="UP000604737">
    <property type="component" value="Unassembled WGS sequence"/>
</dbReference>
<evidence type="ECO:0000259" key="2">
    <source>
        <dbReference type="Pfam" id="PF03724"/>
    </source>
</evidence>
<proteinExistence type="predicted"/>
<dbReference type="RefSeq" id="WP_189459595.1">
    <property type="nucleotide sequence ID" value="NZ_BMYO01000003.1"/>
</dbReference>
<feature type="chain" id="PRO_5046969555" description="DUF4377 domain-containing protein" evidence="1">
    <location>
        <begin position="26"/>
        <end position="227"/>
    </location>
</feature>
<dbReference type="Gene3D" id="2.40.128.270">
    <property type="match status" value="1"/>
</dbReference>
<keyword evidence="1" id="KW-0732">Signal</keyword>
<dbReference type="InterPro" id="IPR038670">
    <property type="entry name" value="HslJ-like_sf"/>
</dbReference>
<dbReference type="EMBL" id="BMYO01000003">
    <property type="protein sequence ID" value="GHD61039.1"/>
    <property type="molecule type" value="Genomic_DNA"/>
</dbReference>
<dbReference type="Pfam" id="PF03724">
    <property type="entry name" value="META"/>
    <property type="match status" value="1"/>
</dbReference>
<dbReference type="Pfam" id="PF14302">
    <property type="entry name" value="DUF4377"/>
    <property type="match status" value="1"/>
</dbReference>
<dbReference type="PANTHER" id="PTHR35535:SF1">
    <property type="entry name" value="HEAT SHOCK PROTEIN HSLJ"/>
    <property type="match status" value="1"/>
</dbReference>
<dbReference type="PANTHER" id="PTHR35535">
    <property type="entry name" value="HEAT SHOCK PROTEIN HSLJ"/>
    <property type="match status" value="1"/>
</dbReference>
<feature type="signal peptide" evidence="1">
    <location>
        <begin position="1"/>
        <end position="25"/>
    </location>
</feature>
<organism evidence="4 5">
    <name type="scientific">Jeongeupia chitinilytica</name>
    <dbReference type="NCBI Taxonomy" id="1041641"/>
    <lineage>
        <taxon>Bacteria</taxon>
        <taxon>Pseudomonadati</taxon>
        <taxon>Pseudomonadota</taxon>
        <taxon>Betaproteobacteria</taxon>
        <taxon>Neisseriales</taxon>
        <taxon>Chitinibacteraceae</taxon>
        <taxon>Jeongeupia</taxon>
    </lineage>
</organism>
<feature type="domain" description="DUF306" evidence="2">
    <location>
        <begin position="50"/>
        <end position="131"/>
    </location>
</feature>
<dbReference type="InterPro" id="IPR053147">
    <property type="entry name" value="Hsp_HslJ-like"/>
</dbReference>
<dbReference type="InterPro" id="IPR025485">
    <property type="entry name" value="DUF4377"/>
</dbReference>
<evidence type="ECO:0000259" key="3">
    <source>
        <dbReference type="Pfam" id="PF14302"/>
    </source>
</evidence>
<keyword evidence="5" id="KW-1185">Reference proteome</keyword>
<name>A0ABQ3H0D3_9NEIS</name>
<accession>A0ABQ3H0D3</accession>
<evidence type="ECO:0008006" key="6">
    <source>
        <dbReference type="Google" id="ProtNLM"/>
    </source>
</evidence>
<comment type="caution">
    <text evidence="4">The sequence shown here is derived from an EMBL/GenBank/DDBJ whole genome shotgun (WGS) entry which is preliminary data.</text>
</comment>
<dbReference type="InterPro" id="IPR005184">
    <property type="entry name" value="DUF306_Meta_HslJ"/>
</dbReference>